<dbReference type="SUPFAM" id="SSF53901">
    <property type="entry name" value="Thiolase-like"/>
    <property type="match status" value="1"/>
</dbReference>
<dbReference type="RefSeq" id="WP_284101932.1">
    <property type="nucleotide sequence ID" value="NZ_JARRAF010000021.1"/>
</dbReference>
<keyword evidence="2" id="KW-1185">Reference proteome</keyword>
<sequence length="348" mass="36915">MKPLLIAGSGAVAATGTRSWQVATTLEAGLSRVQKLARGAHALWANPCRSLPQTVRVETRLFAALASAIEEALAGLAGQSRRRVLYLALPSPSLGWPANLAERMRPMLDDLCRQLLISQWLYVCEGAAGGFSAAAAAFELLQAEPESVAVIAGADNWLEPVVLQRAFDAGWLVTDTDDSGFIAGEAAAAVALCAVAEPHRQRRQALLHRPVCSHSTGRHPPPQGELGEYARWAETLRRAITEAGLRGEHLSDSWSDQDGDLWRVQTERAALDAAQIPTSQVELRRPGALLGNVGAAWAPLLWTLVTEQIRNQPLPPGAALTTAASLGGSLIGAAVIERSAPPPEAALD</sequence>
<reference evidence="1" key="1">
    <citation type="submission" date="2023-03" db="EMBL/GenBank/DDBJ databases">
        <title>Chitinimonas shenzhenensis gen. nov., sp. nov., a novel member of family Burkholderiaceae isolated from activated sludge collected in Shen Zhen, China.</title>
        <authorList>
            <person name="Wang X."/>
        </authorList>
    </citation>
    <scope>NUCLEOTIDE SEQUENCE</scope>
    <source>
        <strain evidence="1">DQS-5</strain>
    </source>
</reference>
<organism evidence="1 2">
    <name type="scientific">Parachitinimonas caeni</name>
    <dbReference type="NCBI Taxonomy" id="3031301"/>
    <lineage>
        <taxon>Bacteria</taxon>
        <taxon>Pseudomonadati</taxon>
        <taxon>Pseudomonadota</taxon>
        <taxon>Betaproteobacteria</taxon>
        <taxon>Neisseriales</taxon>
        <taxon>Chitinibacteraceae</taxon>
        <taxon>Parachitinimonas</taxon>
    </lineage>
</organism>
<name>A0ABT7DZZ4_9NEIS</name>
<evidence type="ECO:0000313" key="1">
    <source>
        <dbReference type="EMBL" id="MDK2125625.1"/>
    </source>
</evidence>
<evidence type="ECO:0000313" key="2">
    <source>
        <dbReference type="Proteomes" id="UP001172778"/>
    </source>
</evidence>
<proteinExistence type="predicted"/>
<dbReference type="Proteomes" id="UP001172778">
    <property type="component" value="Unassembled WGS sequence"/>
</dbReference>
<evidence type="ECO:0008006" key="3">
    <source>
        <dbReference type="Google" id="ProtNLM"/>
    </source>
</evidence>
<comment type="caution">
    <text evidence="1">The sequence shown here is derived from an EMBL/GenBank/DDBJ whole genome shotgun (WGS) entry which is preliminary data.</text>
</comment>
<dbReference type="EMBL" id="JARRAF010000021">
    <property type="protein sequence ID" value="MDK2125625.1"/>
    <property type="molecule type" value="Genomic_DNA"/>
</dbReference>
<gene>
    <name evidence="1" type="ORF">PZA18_16340</name>
</gene>
<protein>
    <recommendedName>
        <fullName evidence="3">3-oxoacyl-ACP synthase</fullName>
    </recommendedName>
</protein>
<accession>A0ABT7DZZ4</accession>
<dbReference type="InterPro" id="IPR016039">
    <property type="entry name" value="Thiolase-like"/>
</dbReference>